<dbReference type="Proteomes" id="UP001595793">
    <property type="component" value="Unassembled WGS sequence"/>
</dbReference>
<proteinExistence type="predicted"/>
<feature type="chain" id="PRO_5046045240" evidence="1">
    <location>
        <begin position="23"/>
        <end position="417"/>
    </location>
</feature>
<evidence type="ECO:0000259" key="2">
    <source>
        <dbReference type="Pfam" id="PF17116"/>
    </source>
</evidence>
<reference evidence="4" key="1">
    <citation type="journal article" date="2019" name="Int. J. Syst. Evol. Microbiol.">
        <title>The Global Catalogue of Microorganisms (GCM) 10K type strain sequencing project: providing services to taxonomists for standard genome sequencing and annotation.</title>
        <authorList>
            <consortium name="The Broad Institute Genomics Platform"/>
            <consortium name="The Broad Institute Genome Sequencing Center for Infectious Disease"/>
            <person name="Wu L."/>
            <person name="Ma J."/>
        </authorList>
    </citation>
    <scope>NUCLEOTIDE SEQUENCE [LARGE SCALE GENOMIC DNA]</scope>
    <source>
        <strain evidence="4">CECT 9128</strain>
    </source>
</reference>
<keyword evidence="4" id="KW-1185">Reference proteome</keyword>
<sequence length="417" mass="48634">MKRLIFLIFSVVSTIPMFSQIAEETIPPNFIRTIRLFGDSNGTKGNPAISINGMLNLTFDDIIGDEADYYYRIEHFDYNWKPTQLSKNEYLDGLDDIRIMNYKNSYNTLQPYSHYQLQIPNQYTKALKVSGNYMIQIYNENDELVFSRKFMIYENKVTVAAAIKRARDLNYINTKQVVNFSINSPNLLLRNPNETVKPIIIQNYNLKNAIKDIEPQYTVGNELIYRYDLPLSFWGGNEYLQFDTKDLRATTADIAKIDIDQLYHHYLNMDLSRESTPYTYNPDINGDFVIRQLNADNSNIEAEYTWIHFTLKNYEPIKGGTLHIFGNFNNFTPDNSTALHYNEETGYYETARLFKQGFYNYKYVLVNDDDSIDEGFISGNYDETENEYTVLVYYREIGGRYDRIIGLGSANSKNISN</sequence>
<name>A0ABV8HAR5_9FLAO</name>
<dbReference type="InterPro" id="IPR031345">
    <property type="entry name" value="T9SS_Plug_N"/>
</dbReference>
<dbReference type="RefSeq" id="WP_290236894.1">
    <property type="nucleotide sequence ID" value="NZ_JAUFPZ010000002.1"/>
</dbReference>
<dbReference type="InterPro" id="IPR013783">
    <property type="entry name" value="Ig-like_fold"/>
</dbReference>
<comment type="caution">
    <text evidence="3">The sequence shown here is derived from an EMBL/GenBank/DDBJ whole genome shotgun (WGS) entry which is preliminary data.</text>
</comment>
<feature type="signal peptide" evidence="1">
    <location>
        <begin position="1"/>
        <end position="22"/>
    </location>
</feature>
<dbReference type="Gene3D" id="2.60.40.10">
    <property type="entry name" value="Immunoglobulins"/>
    <property type="match status" value="1"/>
</dbReference>
<accession>A0ABV8HAR5</accession>
<feature type="domain" description="Type 9 secretion system plug protein N-terminal" evidence="2">
    <location>
        <begin position="31"/>
        <end position="154"/>
    </location>
</feature>
<evidence type="ECO:0000313" key="3">
    <source>
        <dbReference type="EMBL" id="MFC4029178.1"/>
    </source>
</evidence>
<dbReference type="SUPFAM" id="SSF49452">
    <property type="entry name" value="Starch-binding domain-like"/>
    <property type="match status" value="1"/>
</dbReference>
<evidence type="ECO:0000256" key="1">
    <source>
        <dbReference type="SAM" id="SignalP"/>
    </source>
</evidence>
<protein>
    <submittedName>
        <fullName evidence="3">DUF5103 domain-containing protein</fullName>
    </submittedName>
</protein>
<gene>
    <name evidence="3" type="ORF">ACFOS1_17285</name>
</gene>
<evidence type="ECO:0000313" key="4">
    <source>
        <dbReference type="Proteomes" id="UP001595793"/>
    </source>
</evidence>
<dbReference type="EMBL" id="JBHSAS010000012">
    <property type="protein sequence ID" value="MFC4029178.1"/>
    <property type="molecule type" value="Genomic_DNA"/>
</dbReference>
<keyword evidence="1" id="KW-0732">Signal</keyword>
<dbReference type="Pfam" id="PF17116">
    <property type="entry name" value="T9SS_plug_1st"/>
    <property type="match status" value="1"/>
</dbReference>
<organism evidence="3 4">
    <name type="scientific">Zunongwangia endophytica</name>
    <dbReference type="NCBI Taxonomy" id="1808945"/>
    <lineage>
        <taxon>Bacteria</taxon>
        <taxon>Pseudomonadati</taxon>
        <taxon>Bacteroidota</taxon>
        <taxon>Flavobacteriia</taxon>
        <taxon>Flavobacteriales</taxon>
        <taxon>Flavobacteriaceae</taxon>
        <taxon>Zunongwangia</taxon>
    </lineage>
</organism>
<dbReference type="InterPro" id="IPR013784">
    <property type="entry name" value="Carb-bd-like_fold"/>
</dbReference>